<dbReference type="Gene3D" id="3.90.1200.10">
    <property type="match status" value="1"/>
</dbReference>
<dbReference type="SUPFAM" id="SSF56112">
    <property type="entry name" value="Protein kinase-like (PK-like)"/>
    <property type="match status" value="1"/>
</dbReference>
<proteinExistence type="predicted"/>
<evidence type="ECO:0000259" key="1">
    <source>
        <dbReference type="Pfam" id="PF01636"/>
    </source>
</evidence>
<evidence type="ECO:0000313" key="2">
    <source>
        <dbReference type="EMBL" id="MBB5895775.1"/>
    </source>
</evidence>
<dbReference type="Proteomes" id="UP000585638">
    <property type="component" value="Unassembled WGS sequence"/>
</dbReference>
<accession>A0A7W9NK97</accession>
<keyword evidence="2" id="KW-0418">Kinase</keyword>
<keyword evidence="3" id="KW-1185">Reference proteome</keyword>
<dbReference type="EMBL" id="JACHIR010000001">
    <property type="protein sequence ID" value="MBB5895775.1"/>
    <property type="molecule type" value="Genomic_DNA"/>
</dbReference>
<dbReference type="Pfam" id="PF01636">
    <property type="entry name" value="APH"/>
    <property type="match status" value="1"/>
</dbReference>
<keyword evidence="2" id="KW-0808">Transferase</keyword>
<comment type="caution">
    <text evidence="2">The sequence shown here is derived from an EMBL/GenBank/DDBJ whole genome shotgun (WGS) entry which is preliminary data.</text>
</comment>
<dbReference type="GO" id="GO:0050300">
    <property type="term" value="F:aminoglycoside 6-kinase activity"/>
    <property type="evidence" value="ECO:0007669"/>
    <property type="project" value="UniProtKB-EC"/>
</dbReference>
<evidence type="ECO:0000313" key="3">
    <source>
        <dbReference type="Proteomes" id="UP000585638"/>
    </source>
</evidence>
<dbReference type="RefSeq" id="WP_184867523.1">
    <property type="nucleotide sequence ID" value="NZ_BAAAWY010000098.1"/>
</dbReference>
<dbReference type="InterPro" id="IPR002575">
    <property type="entry name" value="Aminoglycoside_PTrfase"/>
</dbReference>
<dbReference type="InterPro" id="IPR011009">
    <property type="entry name" value="Kinase-like_dom_sf"/>
</dbReference>
<sequence length="284" mass="30611">MIVHPVVRRRAELEGPLGEQWLAGLDSLLATTADRWSLTVNEQLEGGFGSVVFRVRTADREAVLKLAVPGTGVAQEAAALGHPGYAKLYACDLEAGALLLESLGPCMELPAEGMVAELGRLLRIAWRATDEPTYPKADSLARMITDLWRELAPPYPDALRDQALAYASNRAADTSRKVVVHGDPHCGNALLSPDGYVFVDPESFVCDPAYDCGVVLRHTKAEEFPGLCRQLAEVTELPAAVIAEWTFVERVSTGLYLLSLGDAERSALFLDAALVSAELGTPRA</sequence>
<name>A0A7W9NK97_9PSEU</name>
<dbReference type="EC" id="2.7.1.72" evidence="2"/>
<gene>
    <name evidence="2" type="ORF">BJ998_006971</name>
</gene>
<reference evidence="2 3" key="1">
    <citation type="submission" date="2020-08" db="EMBL/GenBank/DDBJ databases">
        <title>Sequencing the genomes of 1000 actinobacteria strains.</title>
        <authorList>
            <person name="Klenk H.-P."/>
        </authorList>
    </citation>
    <scope>NUCLEOTIDE SEQUENCE [LARGE SCALE GENOMIC DNA]</scope>
    <source>
        <strain evidence="2 3">DSM 43851</strain>
    </source>
</reference>
<protein>
    <submittedName>
        <fullName evidence="2">Streptomycin 6-kinase</fullName>
        <ecNumber evidence="2">2.7.1.72</ecNumber>
    </submittedName>
</protein>
<dbReference type="AlphaFoldDB" id="A0A7W9NK97"/>
<feature type="domain" description="Aminoglycoside phosphotransferase" evidence="1">
    <location>
        <begin position="42"/>
        <end position="224"/>
    </location>
</feature>
<organism evidence="2 3">
    <name type="scientific">Kutzneria kofuensis</name>
    <dbReference type="NCBI Taxonomy" id="103725"/>
    <lineage>
        <taxon>Bacteria</taxon>
        <taxon>Bacillati</taxon>
        <taxon>Actinomycetota</taxon>
        <taxon>Actinomycetes</taxon>
        <taxon>Pseudonocardiales</taxon>
        <taxon>Pseudonocardiaceae</taxon>
        <taxon>Kutzneria</taxon>
    </lineage>
</organism>